<feature type="domain" description="Tn3 transposase DDE" evidence="2">
    <location>
        <begin position="2"/>
        <end position="44"/>
    </location>
</feature>
<feature type="region of interest" description="Disordered" evidence="1">
    <location>
        <begin position="55"/>
        <end position="90"/>
    </location>
</feature>
<evidence type="ECO:0000256" key="1">
    <source>
        <dbReference type="SAM" id="MobiDB-lite"/>
    </source>
</evidence>
<protein>
    <recommendedName>
        <fullName evidence="2">Tn3 transposase DDE domain-containing protein</fullName>
    </recommendedName>
</protein>
<comment type="caution">
    <text evidence="3">The sequence shown here is derived from an EMBL/GenBank/DDBJ whole genome shotgun (WGS) entry which is preliminary data.</text>
</comment>
<sequence>MLFVTRYTDAAVNQLRTDGFDVGDEDVARLSPFVRHHINMLGRYPFQLPNLPGGLRPLRDPDGSDGEWPPIIGRRRPAPAAGRRGCGWVA</sequence>
<evidence type="ECO:0000313" key="4">
    <source>
        <dbReference type="Proteomes" id="UP001052655"/>
    </source>
</evidence>
<evidence type="ECO:0000259" key="2">
    <source>
        <dbReference type="Pfam" id="PF01526"/>
    </source>
</evidence>
<gene>
    <name evidence="3" type="ORF">Sdagh_50300</name>
</gene>
<reference evidence="3" key="1">
    <citation type="submission" date="2024-05" db="EMBL/GenBank/DDBJ databases">
        <title>Whole genome shotgun sequence of Streptomyces daghestanicus NBRC 12762.</title>
        <authorList>
            <person name="Komaki H."/>
            <person name="Tamura T."/>
        </authorList>
    </citation>
    <scope>NUCLEOTIDE SEQUENCE</scope>
    <source>
        <strain evidence="3">NBRC 12762</strain>
    </source>
</reference>
<organism evidence="3 4">
    <name type="scientific">Streptomyces daghestanicus</name>
    <dbReference type="NCBI Taxonomy" id="66885"/>
    <lineage>
        <taxon>Bacteria</taxon>
        <taxon>Bacillati</taxon>
        <taxon>Actinomycetota</taxon>
        <taxon>Actinomycetes</taxon>
        <taxon>Kitasatosporales</taxon>
        <taxon>Streptomycetaceae</taxon>
        <taxon>Streptomyces</taxon>
    </lineage>
</organism>
<keyword evidence="4" id="KW-1185">Reference proteome</keyword>
<dbReference type="EMBL" id="BNDX01000013">
    <property type="protein sequence ID" value="GHI33300.1"/>
    <property type="molecule type" value="Genomic_DNA"/>
</dbReference>
<proteinExistence type="predicted"/>
<name>A0ABQ3Q7N9_9ACTN</name>
<evidence type="ECO:0000313" key="3">
    <source>
        <dbReference type="EMBL" id="GHI33300.1"/>
    </source>
</evidence>
<accession>A0ABQ3Q7N9</accession>
<dbReference type="Pfam" id="PF01526">
    <property type="entry name" value="DDE_Tnp_Tn3"/>
    <property type="match status" value="1"/>
</dbReference>
<dbReference type="InterPro" id="IPR002513">
    <property type="entry name" value="Tn3_Tnp_DDE_dom"/>
</dbReference>
<dbReference type="Proteomes" id="UP001052655">
    <property type="component" value="Unassembled WGS sequence"/>
</dbReference>